<dbReference type="InterPro" id="IPR051466">
    <property type="entry name" value="D-amino_acid_metab_enzyme"/>
</dbReference>
<dbReference type="PANTHER" id="PTHR28004">
    <property type="entry name" value="ZGC:162816-RELATED"/>
    <property type="match status" value="1"/>
</dbReference>
<dbReference type="Proteomes" id="UP000215224">
    <property type="component" value="Chromosome"/>
</dbReference>
<dbReference type="PANTHER" id="PTHR28004:SF2">
    <property type="entry name" value="D-SERINE DEHYDRATASE"/>
    <property type="match status" value="1"/>
</dbReference>
<keyword evidence="5" id="KW-1185">Reference proteome</keyword>
<evidence type="ECO:0000256" key="1">
    <source>
        <dbReference type="ARBA" id="ARBA00005323"/>
    </source>
</evidence>
<dbReference type="AlphaFoldDB" id="A0A223KKL8"/>
<evidence type="ECO:0000313" key="4">
    <source>
        <dbReference type="EMBL" id="AST89946.1"/>
    </source>
</evidence>
<dbReference type="Gene3D" id="3.20.20.10">
    <property type="entry name" value="Alanine racemase"/>
    <property type="match status" value="1"/>
</dbReference>
<dbReference type="SMART" id="SM01119">
    <property type="entry name" value="D-ser_dehydrat"/>
    <property type="match status" value="1"/>
</dbReference>
<keyword evidence="2" id="KW-0456">Lyase</keyword>
<dbReference type="Pfam" id="PF14031">
    <property type="entry name" value="D-ser_dehydrat"/>
    <property type="match status" value="1"/>
</dbReference>
<organism evidence="4 5">
    <name type="scientific">Sutcliffiella cohnii</name>
    <dbReference type="NCBI Taxonomy" id="33932"/>
    <lineage>
        <taxon>Bacteria</taxon>
        <taxon>Bacillati</taxon>
        <taxon>Bacillota</taxon>
        <taxon>Bacilli</taxon>
        <taxon>Bacillales</taxon>
        <taxon>Bacillaceae</taxon>
        <taxon>Sutcliffiella</taxon>
    </lineage>
</organism>
<dbReference type="EMBL" id="CP018866">
    <property type="protein sequence ID" value="AST89946.1"/>
    <property type="molecule type" value="Genomic_DNA"/>
</dbReference>
<dbReference type="STRING" id="1314751.GCA_001591425_04734"/>
<proteinExistence type="inferred from homology"/>
<sequence>MRKMMASNIQELDTPTLLVDYKKLTKNIGEMSSFAREQGIALRPHIKTHKSIHIAKMQVEHGAVGITVAKVDEALVMASGGIKDILIAYPIASPQKIKRIVQLLQENINVKLAVDSVEQLKYLQKELEETPFTLEVWIKVNSGLNRCGVEPGKDAVKLAQAILFLSKLKLGGIFTHAGHSYGATSYYKIEQIGAQEANAVIESANACEAAGIPISVRSVGSTPTYRIAGKVKGITEIRPGNAAFFDSIQVGLGVAKEEDCALTVLASVVSKYGEERIVFDTGSKALNLDKGAHGNSTVNGFGTVVGHEEITIERLSEEHGVGTINGHTNLQMNDKVQIIPNHACTVANLFDEYVVHDDGKVINRWKVDARGMNK</sequence>
<accession>A0A223KKL8</accession>
<dbReference type="InterPro" id="IPR029066">
    <property type="entry name" value="PLP-binding_barrel"/>
</dbReference>
<feature type="domain" description="D-serine dehydratase-like" evidence="3">
    <location>
        <begin position="261"/>
        <end position="357"/>
    </location>
</feature>
<evidence type="ECO:0000256" key="2">
    <source>
        <dbReference type="ARBA" id="ARBA00023239"/>
    </source>
</evidence>
<dbReference type="InterPro" id="IPR001608">
    <property type="entry name" value="Ala_racemase_N"/>
</dbReference>
<dbReference type="InterPro" id="IPR042208">
    <property type="entry name" value="D-ser_dehydrat-like_sf"/>
</dbReference>
<dbReference type="InterPro" id="IPR026956">
    <property type="entry name" value="D-ser_dehydrat-like_dom"/>
</dbReference>
<dbReference type="GO" id="GO:0008721">
    <property type="term" value="F:D-serine ammonia-lyase activity"/>
    <property type="evidence" value="ECO:0007669"/>
    <property type="project" value="TreeGrafter"/>
</dbReference>
<evidence type="ECO:0000313" key="5">
    <source>
        <dbReference type="Proteomes" id="UP000215224"/>
    </source>
</evidence>
<dbReference type="GO" id="GO:0036088">
    <property type="term" value="P:D-serine catabolic process"/>
    <property type="evidence" value="ECO:0007669"/>
    <property type="project" value="TreeGrafter"/>
</dbReference>
<dbReference type="Gene3D" id="2.40.37.20">
    <property type="entry name" value="D-serine dehydratase-like domain"/>
    <property type="match status" value="1"/>
</dbReference>
<comment type="similarity">
    <text evidence="1">Belongs to the DSD1 family.</text>
</comment>
<name>A0A223KKL8_9BACI</name>
<reference evidence="4 5" key="1">
    <citation type="submission" date="2016-12" db="EMBL/GenBank/DDBJ databases">
        <title>The whole genome sequencing and assembly of Bacillus cohnii DSM 6307T strain.</title>
        <authorList>
            <person name="Lee Y.-J."/>
            <person name="Yi H."/>
            <person name="Bahn Y.-S."/>
            <person name="Kim J.F."/>
            <person name="Lee D.-W."/>
        </authorList>
    </citation>
    <scope>NUCLEOTIDE SEQUENCE [LARGE SCALE GENOMIC DNA]</scope>
    <source>
        <strain evidence="4 5">DSM 6307</strain>
    </source>
</reference>
<dbReference type="Pfam" id="PF01168">
    <property type="entry name" value="Ala_racemase_N"/>
    <property type="match status" value="1"/>
</dbReference>
<gene>
    <name evidence="4" type="ORF">BC6307_00950</name>
</gene>
<protein>
    <submittedName>
        <fullName evidence="4">Alanine racemase</fullName>
    </submittedName>
</protein>
<dbReference type="SUPFAM" id="SSF51419">
    <property type="entry name" value="PLP-binding barrel"/>
    <property type="match status" value="1"/>
</dbReference>
<dbReference type="CDD" id="cd06820">
    <property type="entry name" value="PLPDE_III_LS_D-TA_like"/>
    <property type="match status" value="1"/>
</dbReference>
<evidence type="ECO:0000259" key="3">
    <source>
        <dbReference type="SMART" id="SM01119"/>
    </source>
</evidence>
<dbReference type="KEGG" id="bcoh:BC6307_00950"/>